<dbReference type="GO" id="GO:0000981">
    <property type="term" value="F:DNA-binding transcription factor activity, RNA polymerase II-specific"/>
    <property type="evidence" value="ECO:0007669"/>
    <property type="project" value="TreeGrafter"/>
</dbReference>
<dbReference type="GO" id="GO:0000785">
    <property type="term" value="C:chromatin"/>
    <property type="evidence" value="ECO:0007669"/>
    <property type="project" value="TreeGrafter"/>
</dbReference>
<feature type="domain" description="CTNNB1 binding N-teminal" evidence="11">
    <location>
        <begin position="5"/>
        <end position="199"/>
    </location>
</feature>
<comment type="subcellular location">
    <subcellularLocation>
        <location evidence="1">Nucleus</location>
    </subcellularLocation>
</comment>
<dbReference type="AlphaFoldDB" id="A0A674HUD8"/>
<organism evidence="12 13">
    <name type="scientific">Taeniopygia guttata</name>
    <name type="common">Zebra finch</name>
    <name type="synonym">Poephila guttata</name>
    <dbReference type="NCBI Taxonomy" id="59729"/>
    <lineage>
        <taxon>Eukaryota</taxon>
        <taxon>Metazoa</taxon>
        <taxon>Chordata</taxon>
        <taxon>Craniata</taxon>
        <taxon>Vertebrata</taxon>
        <taxon>Euteleostomi</taxon>
        <taxon>Archelosauria</taxon>
        <taxon>Archosauria</taxon>
        <taxon>Dinosauria</taxon>
        <taxon>Saurischia</taxon>
        <taxon>Theropoda</taxon>
        <taxon>Coelurosauria</taxon>
        <taxon>Aves</taxon>
        <taxon>Neognathae</taxon>
        <taxon>Neoaves</taxon>
        <taxon>Telluraves</taxon>
        <taxon>Australaves</taxon>
        <taxon>Passeriformes</taxon>
        <taxon>Passeroidea</taxon>
        <taxon>Estrildidae</taxon>
        <taxon>Estrildinae</taxon>
        <taxon>Taeniopygia</taxon>
    </lineage>
</organism>
<evidence type="ECO:0000259" key="10">
    <source>
        <dbReference type="Pfam" id="PF00505"/>
    </source>
</evidence>
<dbReference type="Pfam" id="PF08347">
    <property type="entry name" value="CTNNB1_binding"/>
    <property type="match status" value="1"/>
</dbReference>
<name>A0A674HUD8_TAEGU</name>
<keyword evidence="13" id="KW-1185">Reference proteome</keyword>
<dbReference type="InterPro" id="IPR027397">
    <property type="entry name" value="Catenin-bd_sf"/>
</dbReference>
<proteinExistence type="inferred from homology"/>
<feature type="compositionally biased region" description="Polar residues" evidence="9">
    <location>
        <begin position="165"/>
        <end position="178"/>
    </location>
</feature>
<evidence type="ECO:0000256" key="8">
    <source>
        <dbReference type="ARBA" id="ARBA00023242"/>
    </source>
</evidence>
<dbReference type="Gene3D" id="1.10.30.10">
    <property type="entry name" value="High mobility group box domain"/>
    <property type="match status" value="1"/>
</dbReference>
<dbReference type="GO" id="GO:1990907">
    <property type="term" value="C:beta-catenin-TCF complex"/>
    <property type="evidence" value="ECO:0007669"/>
    <property type="project" value="TreeGrafter"/>
</dbReference>
<dbReference type="PANTHER" id="PTHR10373">
    <property type="entry name" value="TRANSCRIPTION FACTOR 7 FAMILY MEMBER"/>
    <property type="match status" value="1"/>
</dbReference>
<evidence type="ECO:0000256" key="2">
    <source>
        <dbReference type="ARBA" id="ARBA00006569"/>
    </source>
</evidence>
<evidence type="ECO:0000256" key="9">
    <source>
        <dbReference type="SAM" id="MobiDB-lite"/>
    </source>
</evidence>
<accession>A0A674HUD8</accession>
<reference evidence="12" key="2">
    <citation type="submission" date="2025-08" db="UniProtKB">
        <authorList>
            <consortium name="Ensembl"/>
        </authorList>
    </citation>
    <scope>IDENTIFICATION</scope>
</reference>
<evidence type="ECO:0000256" key="1">
    <source>
        <dbReference type="ARBA" id="ARBA00004123"/>
    </source>
</evidence>
<feature type="region of interest" description="Disordered" evidence="9">
    <location>
        <begin position="1"/>
        <end position="72"/>
    </location>
</feature>
<evidence type="ECO:0000313" key="13">
    <source>
        <dbReference type="Proteomes" id="UP000007754"/>
    </source>
</evidence>
<feature type="compositionally biased region" description="Gly residues" evidence="9">
    <location>
        <begin position="1"/>
        <end position="11"/>
    </location>
</feature>
<dbReference type="InParanoid" id="A0A674HUD8"/>
<comment type="similarity">
    <text evidence="2">Belongs to the TCF/LEF family.</text>
</comment>
<feature type="compositionally biased region" description="Basic and acidic residues" evidence="9">
    <location>
        <begin position="19"/>
        <end position="43"/>
    </location>
</feature>
<reference evidence="12" key="3">
    <citation type="submission" date="2025-09" db="UniProtKB">
        <authorList>
            <consortium name="Ensembl"/>
        </authorList>
    </citation>
    <scope>IDENTIFICATION</scope>
</reference>
<feature type="region of interest" description="Disordered" evidence="9">
    <location>
        <begin position="151"/>
        <end position="187"/>
    </location>
</feature>
<feature type="region of interest" description="Disordered" evidence="9">
    <location>
        <begin position="260"/>
        <end position="279"/>
    </location>
</feature>
<evidence type="ECO:0000256" key="3">
    <source>
        <dbReference type="ARBA" id="ARBA00022687"/>
    </source>
</evidence>
<protein>
    <submittedName>
        <fullName evidence="12">Transcription factor 7</fullName>
    </submittedName>
</protein>
<keyword evidence="5" id="KW-0238">DNA-binding</keyword>
<dbReference type="GO" id="GO:0071353">
    <property type="term" value="P:cellular response to interleukin-4"/>
    <property type="evidence" value="ECO:0007669"/>
    <property type="project" value="Ensembl"/>
</dbReference>
<dbReference type="Proteomes" id="UP000007754">
    <property type="component" value="Chromosome 13"/>
</dbReference>
<dbReference type="InterPro" id="IPR013558">
    <property type="entry name" value="CTNNB1-bd_N"/>
</dbReference>
<reference evidence="12 13" key="1">
    <citation type="journal article" date="2010" name="Nature">
        <title>The genome of a songbird.</title>
        <authorList>
            <person name="Warren W.C."/>
            <person name="Clayton D.F."/>
            <person name="Ellegren H."/>
            <person name="Arnold A.P."/>
            <person name="Hillier L.W."/>
            <person name="Kunstner A."/>
            <person name="Searle S."/>
            <person name="White S."/>
            <person name="Vilella A.J."/>
            <person name="Fairley S."/>
            <person name="Heger A."/>
            <person name="Kong L."/>
            <person name="Ponting C.P."/>
            <person name="Jarvis E.D."/>
            <person name="Mello C.V."/>
            <person name="Minx P."/>
            <person name="Lovell P."/>
            <person name="Velho T.A."/>
            <person name="Ferris M."/>
            <person name="Balakrishnan C.N."/>
            <person name="Sinha S."/>
            <person name="Blatti C."/>
            <person name="London S.E."/>
            <person name="Li Y."/>
            <person name="Lin Y.C."/>
            <person name="George J."/>
            <person name="Sweedler J."/>
            <person name="Southey B."/>
            <person name="Gunaratne P."/>
            <person name="Watson M."/>
            <person name="Nam K."/>
            <person name="Backstrom N."/>
            <person name="Smeds L."/>
            <person name="Nabholz B."/>
            <person name="Itoh Y."/>
            <person name="Whitney O."/>
            <person name="Pfenning A.R."/>
            <person name="Howard J."/>
            <person name="Volker M."/>
            <person name="Skinner B.M."/>
            <person name="Griffin D.K."/>
            <person name="Ye L."/>
            <person name="McLaren W.M."/>
            <person name="Flicek P."/>
            <person name="Quesada V."/>
            <person name="Velasco G."/>
            <person name="Lopez-Otin C."/>
            <person name="Puente X.S."/>
            <person name="Olender T."/>
            <person name="Lancet D."/>
            <person name="Smit A.F."/>
            <person name="Hubley R."/>
            <person name="Konkel M.K."/>
            <person name="Walker J.A."/>
            <person name="Batzer M.A."/>
            <person name="Gu W."/>
            <person name="Pollock D.D."/>
            <person name="Chen L."/>
            <person name="Cheng Z."/>
            <person name="Eichler E.E."/>
            <person name="Stapley J."/>
            <person name="Slate J."/>
            <person name="Ekblom R."/>
            <person name="Birkhead T."/>
            <person name="Burke T."/>
            <person name="Burt D."/>
            <person name="Scharff C."/>
            <person name="Adam I."/>
            <person name="Richard H."/>
            <person name="Sultan M."/>
            <person name="Soldatov A."/>
            <person name="Lehrach H."/>
            <person name="Edwards S.V."/>
            <person name="Yang S.P."/>
            <person name="Li X."/>
            <person name="Graves T."/>
            <person name="Fulton L."/>
            <person name="Nelson J."/>
            <person name="Chinwalla A."/>
            <person name="Hou S."/>
            <person name="Mardis E.R."/>
            <person name="Wilson R.K."/>
        </authorList>
    </citation>
    <scope>NUCLEOTIDE SEQUENCE [LARGE SCALE GENOMIC DNA]</scope>
</reference>
<dbReference type="Gene3D" id="4.10.900.10">
    <property type="entry name" value="TCF3-CBD (Catenin binding domain)"/>
    <property type="match status" value="1"/>
</dbReference>
<dbReference type="GeneTree" id="ENSGT00940000159831"/>
<dbReference type="GO" id="GO:0016604">
    <property type="term" value="C:nuclear body"/>
    <property type="evidence" value="ECO:0007669"/>
    <property type="project" value="Ensembl"/>
</dbReference>
<dbReference type="FunFam" id="4.10.900.10:FF:000002">
    <property type="entry name" value="transcription factor 7-like 2 isoform X1"/>
    <property type="match status" value="1"/>
</dbReference>
<dbReference type="InterPro" id="IPR024940">
    <property type="entry name" value="TCF/LEF"/>
</dbReference>
<keyword evidence="4" id="KW-0805">Transcription regulation</keyword>
<keyword evidence="8" id="KW-0539">Nucleus</keyword>
<keyword evidence="3" id="KW-0879">Wnt signaling pathway</keyword>
<dbReference type="SUPFAM" id="SSF47095">
    <property type="entry name" value="HMG-box"/>
    <property type="match status" value="1"/>
</dbReference>
<evidence type="ECO:0000256" key="6">
    <source>
        <dbReference type="ARBA" id="ARBA00023159"/>
    </source>
</evidence>
<dbReference type="GO" id="GO:0000978">
    <property type="term" value="F:RNA polymerase II cis-regulatory region sequence-specific DNA binding"/>
    <property type="evidence" value="ECO:0007669"/>
    <property type="project" value="TreeGrafter"/>
</dbReference>
<dbReference type="InterPro" id="IPR036910">
    <property type="entry name" value="HMG_box_dom_sf"/>
</dbReference>
<dbReference type="Ensembl" id="ENSTGUT00000023702.1">
    <property type="protein sequence ID" value="ENSTGUP00000038630.1"/>
    <property type="gene ID" value="ENSTGUG00000001295.2"/>
</dbReference>
<evidence type="ECO:0000256" key="7">
    <source>
        <dbReference type="ARBA" id="ARBA00023163"/>
    </source>
</evidence>
<sequence length="462" mass="50206">MPQLGSGGGDDLGATDEMLAFKDEGEQEEKIPENAFTERDLADLKSSLVNESEGSGSPAAAAADAEALRRVQDPQRVYQEKLPDHMDDGMKHQDPGMYKGSAYSGYPFLMLSDPYLPNGSMSPLSNKVPVVQPSHGVHPLTPLIPYSNDHFSHGSHSPHLPADINQKQGVHRPSQTSDIPGFYPLPPGGVGQITPSMGWQSQSVYPLPSCGFRQPYSSALSAGASFSRFTHPLMLGSGMHTTGIPHPAIVPHSGKQEMEHYDRNMKPQPEPKREKEAKKPTIKKPLNAFMLYMKEMRAKVIAECTLKESAAINQILGRRVRAHRAQCHHLVPHPCPLQLLLRTLQASASNLDAVIPWLDMSWGGVAVVGWAGRGQQGRASLLSVLAVARAVPRGTGQVLRTGSQGTAAPHAALPRLVCQRQLRECHCARTPTLWRGPKWPGGLAGVYQHLLLETPFLAAQEP</sequence>
<evidence type="ECO:0000256" key="4">
    <source>
        <dbReference type="ARBA" id="ARBA00023015"/>
    </source>
</evidence>
<keyword evidence="6" id="KW-0010">Activator</keyword>
<gene>
    <name evidence="12" type="primary">TCF7</name>
</gene>
<dbReference type="GO" id="GO:0008013">
    <property type="term" value="F:beta-catenin binding"/>
    <property type="evidence" value="ECO:0007669"/>
    <property type="project" value="Ensembl"/>
</dbReference>
<dbReference type="PANTHER" id="PTHR10373:SF33">
    <property type="entry name" value="TRANSCRIPTION FACTOR 7"/>
    <property type="match status" value="1"/>
</dbReference>
<dbReference type="InterPro" id="IPR009071">
    <property type="entry name" value="HMG_box_dom"/>
</dbReference>
<dbReference type="Pfam" id="PF00505">
    <property type="entry name" value="HMG_box"/>
    <property type="match status" value="1"/>
</dbReference>
<evidence type="ECO:0000256" key="5">
    <source>
        <dbReference type="ARBA" id="ARBA00023125"/>
    </source>
</evidence>
<evidence type="ECO:0000313" key="12">
    <source>
        <dbReference type="Ensembl" id="ENSTGUP00000038630.1"/>
    </source>
</evidence>
<dbReference type="GO" id="GO:0060070">
    <property type="term" value="P:canonical Wnt signaling pathway"/>
    <property type="evidence" value="ECO:0007669"/>
    <property type="project" value="TreeGrafter"/>
</dbReference>
<evidence type="ECO:0000259" key="11">
    <source>
        <dbReference type="Pfam" id="PF08347"/>
    </source>
</evidence>
<keyword evidence="7" id="KW-0804">Transcription</keyword>
<feature type="domain" description="HMG box" evidence="10">
    <location>
        <begin position="282"/>
        <end position="319"/>
    </location>
</feature>